<dbReference type="PANTHER" id="PTHR48471">
    <property type="entry name" value="DDE TNP4 DOMAIN-CONTAINING PROTEIN"/>
    <property type="match status" value="1"/>
</dbReference>
<feature type="non-terminal residue" evidence="2">
    <location>
        <position position="1"/>
    </location>
</feature>
<dbReference type="PANTHER" id="PTHR48471:SF1">
    <property type="entry name" value="DDE TNP4 DOMAIN-CONTAINING PROTEIN"/>
    <property type="match status" value="1"/>
</dbReference>
<dbReference type="AlphaFoldDB" id="G4ZFK8"/>
<protein>
    <recommendedName>
        <fullName evidence="4">DDE Tnp4 domain-containing protein</fullName>
    </recommendedName>
</protein>
<dbReference type="KEGG" id="psoj:PHYSODRAFT_504689"/>
<reference evidence="2 3" key="1">
    <citation type="journal article" date="2006" name="Science">
        <title>Phytophthora genome sequences uncover evolutionary origins and mechanisms of pathogenesis.</title>
        <authorList>
            <person name="Tyler B.M."/>
            <person name="Tripathy S."/>
            <person name="Zhang X."/>
            <person name="Dehal P."/>
            <person name="Jiang R.H."/>
            <person name="Aerts A."/>
            <person name="Arredondo F.D."/>
            <person name="Baxter L."/>
            <person name="Bensasson D."/>
            <person name="Beynon J.L."/>
            <person name="Chapman J."/>
            <person name="Damasceno C.M."/>
            <person name="Dorrance A.E."/>
            <person name="Dou D."/>
            <person name="Dickerman A.W."/>
            <person name="Dubchak I.L."/>
            <person name="Garbelotto M."/>
            <person name="Gijzen M."/>
            <person name="Gordon S.G."/>
            <person name="Govers F."/>
            <person name="Grunwald N.J."/>
            <person name="Huang W."/>
            <person name="Ivors K.L."/>
            <person name="Jones R.W."/>
            <person name="Kamoun S."/>
            <person name="Krampis K."/>
            <person name="Lamour K.H."/>
            <person name="Lee M.K."/>
            <person name="McDonald W.H."/>
            <person name="Medina M."/>
            <person name="Meijer H.J."/>
            <person name="Nordberg E.K."/>
            <person name="Maclean D.J."/>
            <person name="Ospina-Giraldo M.D."/>
            <person name="Morris P.F."/>
            <person name="Phuntumart V."/>
            <person name="Putnam N.H."/>
            <person name="Rash S."/>
            <person name="Rose J.K."/>
            <person name="Sakihama Y."/>
            <person name="Salamov A.A."/>
            <person name="Savidor A."/>
            <person name="Scheuring C.F."/>
            <person name="Smith B.M."/>
            <person name="Sobral B.W."/>
            <person name="Terry A."/>
            <person name="Torto-Alalibo T.A."/>
            <person name="Win J."/>
            <person name="Xu Z."/>
            <person name="Zhang H."/>
            <person name="Grigoriev I.V."/>
            <person name="Rokhsar D.S."/>
            <person name="Boore J.L."/>
        </authorList>
    </citation>
    <scope>NUCLEOTIDE SEQUENCE [LARGE SCALE GENOMIC DNA]</scope>
    <source>
        <strain evidence="2 3">P6497</strain>
    </source>
</reference>
<keyword evidence="3" id="KW-1185">Reference proteome</keyword>
<gene>
    <name evidence="2" type="ORF">PHYSODRAFT_504689</name>
</gene>
<sequence length="113" mass="12515">PSTSLWSTIFMMRDDSAFIVTVSLPVLQFNMLLAAFGRHYQVKSGPSKKGRPARLQNVNNILACILHFYTAAVEQKTLCELFGVPPATLSRVLKLAENAVQLALNEVPEARIE</sequence>
<dbReference type="InParanoid" id="G4ZFK8"/>
<evidence type="ECO:0000313" key="3">
    <source>
        <dbReference type="Proteomes" id="UP000002640"/>
    </source>
</evidence>
<feature type="transmembrane region" description="Helical" evidence="1">
    <location>
        <begin position="16"/>
        <end position="36"/>
    </location>
</feature>
<name>G4ZFK8_PHYSP</name>
<dbReference type="RefSeq" id="XP_009527003.1">
    <property type="nucleotide sequence ID" value="XM_009528708.1"/>
</dbReference>
<keyword evidence="1" id="KW-0472">Membrane</keyword>
<proteinExistence type="predicted"/>
<evidence type="ECO:0008006" key="4">
    <source>
        <dbReference type="Google" id="ProtNLM"/>
    </source>
</evidence>
<evidence type="ECO:0000256" key="1">
    <source>
        <dbReference type="SAM" id="Phobius"/>
    </source>
</evidence>
<accession>G4ZFK8</accession>
<dbReference type="EMBL" id="JH159154">
    <property type="protein sequence ID" value="EGZ17945.1"/>
    <property type="molecule type" value="Genomic_DNA"/>
</dbReference>
<dbReference type="Proteomes" id="UP000002640">
    <property type="component" value="Unassembled WGS sequence"/>
</dbReference>
<dbReference type="GeneID" id="20658382"/>
<keyword evidence="1" id="KW-0812">Transmembrane</keyword>
<keyword evidence="1" id="KW-1133">Transmembrane helix</keyword>
<evidence type="ECO:0000313" key="2">
    <source>
        <dbReference type="EMBL" id="EGZ17945.1"/>
    </source>
</evidence>
<organism evidence="2 3">
    <name type="scientific">Phytophthora sojae (strain P6497)</name>
    <name type="common">Soybean stem and root rot agent</name>
    <name type="synonym">Phytophthora megasperma f. sp. glycines</name>
    <dbReference type="NCBI Taxonomy" id="1094619"/>
    <lineage>
        <taxon>Eukaryota</taxon>
        <taxon>Sar</taxon>
        <taxon>Stramenopiles</taxon>
        <taxon>Oomycota</taxon>
        <taxon>Peronosporomycetes</taxon>
        <taxon>Peronosporales</taxon>
        <taxon>Peronosporaceae</taxon>
        <taxon>Phytophthora</taxon>
    </lineage>
</organism>